<name>A0ABT4BYD6_9LACT</name>
<dbReference type="RefSeq" id="WP_064293473.1">
    <property type="nucleotide sequence ID" value="NZ_JAOTMC010000003.1"/>
</dbReference>
<accession>A0ABT4BYD6</accession>
<evidence type="ECO:0000313" key="2">
    <source>
        <dbReference type="Proteomes" id="UP001072007"/>
    </source>
</evidence>
<evidence type="ECO:0000313" key="1">
    <source>
        <dbReference type="EMBL" id="MCY3025276.1"/>
    </source>
</evidence>
<dbReference type="Gene3D" id="2.60.120.560">
    <property type="entry name" value="Exo-inulinase, domain 1"/>
    <property type="match status" value="1"/>
</dbReference>
<keyword evidence="2" id="KW-1185">Reference proteome</keyword>
<gene>
    <name evidence="1" type="ORF">ODY23_02965</name>
</gene>
<sequence length="205" mass="23691">MKVVLSKNTVQSIGSKVEEIKFSNQSTGLRVIKFKDIIEDDEPTYAKIKNLEIHNAKISVEVLSRLLPDAPEHARGFIGVTFRIDENDSEFEGMYLRPTNSKCDIQLRRNRSTQYFSYPNFKFYHSRESNPGEYESYADIDLNQWIEMTIVIQDQEASLYLNKHKEPVLVVKDLKYGPNKKGSIGLWVDVGTEGYFKNLTVEKKD</sequence>
<proteinExistence type="predicted"/>
<dbReference type="Proteomes" id="UP001072007">
    <property type="component" value="Unassembled WGS sequence"/>
</dbReference>
<reference evidence="1" key="1">
    <citation type="submission" date="2024-05" db="EMBL/GenBank/DDBJ databases">
        <title>Aerococcus urinae taxonomy study.</title>
        <authorList>
            <person name="Christensen J."/>
            <person name="Senneby E."/>
        </authorList>
    </citation>
    <scope>NUCLEOTIDE SEQUENCE</scope>
    <source>
        <strain evidence="1">CDC-3352-U95</strain>
    </source>
</reference>
<dbReference type="EMBL" id="JAOTMD010000004">
    <property type="protein sequence ID" value="MCY3025276.1"/>
    <property type="molecule type" value="Genomic_DNA"/>
</dbReference>
<protein>
    <recommendedName>
        <fullName evidence="3">3-keto-disaccharide hydrolase domain-containing protein</fullName>
    </recommendedName>
</protein>
<dbReference type="GeneID" id="86970448"/>
<organism evidence="1 2">
    <name type="scientific">Aerococcus loyolae</name>
    <dbReference type="NCBI Taxonomy" id="2976809"/>
    <lineage>
        <taxon>Bacteria</taxon>
        <taxon>Bacillati</taxon>
        <taxon>Bacillota</taxon>
        <taxon>Bacilli</taxon>
        <taxon>Lactobacillales</taxon>
        <taxon>Aerococcaceae</taxon>
        <taxon>Aerococcus</taxon>
    </lineage>
</organism>
<evidence type="ECO:0008006" key="3">
    <source>
        <dbReference type="Google" id="ProtNLM"/>
    </source>
</evidence>
<comment type="caution">
    <text evidence="1">The sequence shown here is derived from an EMBL/GenBank/DDBJ whole genome shotgun (WGS) entry which is preliminary data.</text>
</comment>